<accession>A0A096FGN2</accession>
<reference evidence="1 3" key="1">
    <citation type="submission" date="2013-09" db="EMBL/GenBank/DDBJ databases">
        <title>High correlation between genotypes and phenotypes of environmental bacteria Comamonas testosteroni strains.</title>
        <authorList>
            <person name="Liu L."/>
            <person name="Zhu W."/>
            <person name="Xia X."/>
            <person name="Xu B."/>
            <person name="Luo M."/>
            <person name="Wang G."/>
        </authorList>
    </citation>
    <scope>NUCLEOTIDE SEQUENCE [LARGE SCALE GENOMIC DNA]</scope>
    <source>
        <strain evidence="1 3">JL40</strain>
    </source>
</reference>
<comment type="caution">
    <text evidence="1">The sequence shown here is derived from an EMBL/GenBank/DDBJ whole genome shotgun (WGS) entry which is preliminary data.</text>
</comment>
<evidence type="ECO:0000313" key="3">
    <source>
        <dbReference type="Proteomes" id="UP000029553"/>
    </source>
</evidence>
<dbReference type="AlphaFoldDB" id="A0A096FGN2"/>
<name>A0A096FGN2_COMTE</name>
<dbReference type="Proteomes" id="UP000029553">
    <property type="component" value="Unassembled WGS sequence"/>
</dbReference>
<dbReference type="EMBL" id="AWOR01000047">
    <property type="protein sequence ID" value="KGH29109.1"/>
    <property type="molecule type" value="Genomic_DNA"/>
</dbReference>
<dbReference type="Proteomes" id="UP000037442">
    <property type="component" value="Unassembled WGS sequence"/>
</dbReference>
<proteinExistence type="predicted"/>
<reference evidence="2" key="3">
    <citation type="submission" date="2014-06" db="EMBL/GenBank/DDBJ databases">
        <title>Three species of the Botryosphaeriales overlap on five unrelated trees in China, with a novel species.</title>
        <authorList>
            <person name="Tian C."/>
            <person name="Fan X."/>
        </authorList>
    </citation>
    <scope>NUCLEOTIDE SEQUENCE</scope>
    <source>
        <strain evidence="2">WDL7</strain>
    </source>
</reference>
<evidence type="ECO:0000313" key="1">
    <source>
        <dbReference type="EMBL" id="KGH29109.1"/>
    </source>
</evidence>
<evidence type="ECO:0008006" key="5">
    <source>
        <dbReference type="Google" id="ProtNLM"/>
    </source>
</evidence>
<dbReference type="RefSeq" id="WP_034370048.1">
    <property type="nucleotide sequence ID" value="NZ_AWOR01000047.1"/>
</dbReference>
<evidence type="ECO:0000313" key="4">
    <source>
        <dbReference type="Proteomes" id="UP000037442"/>
    </source>
</evidence>
<sequence>MQWRSFHPRHRPAALLARRVLGAWFCVLLVSMLTPWARATPPAGWEAVCTASGSTHWVPSPASDDAATPHGLDCALCLPLLAPPPAQQPEPGSHRAVVDARPWANVAHRAFVSTLPPVRAPPFETLKNIAEGA</sequence>
<gene>
    <name evidence="2" type="ORF">GL58_22305</name>
    <name evidence="1" type="ORF">P353_13865</name>
</gene>
<evidence type="ECO:0000313" key="2">
    <source>
        <dbReference type="EMBL" id="KOC30125.1"/>
    </source>
</evidence>
<reference evidence="4" key="2">
    <citation type="submission" date="2014-06" db="EMBL/GenBank/DDBJ databases">
        <title>Draft genome sequence of C. testosteroni WDL7.</title>
        <authorList>
            <person name="Wu Y."/>
            <person name="Seshan H."/>
            <person name="Arumugam K."/>
        </authorList>
    </citation>
    <scope>NUCLEOTIDE SEQUENCE [LARGE SCALE GENOMIC DNA]</scope>
    <source>
        <strain evidence="4">WDL7</strain>
    </source>
</reference>
<organism evidence="1 3">
    <name type="scientific">Comamonas testosteroni</name>
    <name type="common">Pseudomonas testosteroni</name>
    <dbReference type="NCBI Taxonomy" id="285"/>
    <lineage>
        <taxon>Bacteria</taxon>
        <taxon>Pseudomonadati</taxon>
        <taxon>Pseudomonadota</taxon>
        <taxon>Betaproteobacteria</taxon>
        <taxon>Burkholderiales</taxon>
        <taxon>Comamonadaceae</taxon>
        <taxon>Comamonas</taxon>
    </lineage>
</organism>
<protein>
    <recommendedName>
        <fullName evidence="5">DUF2946 domain-containing protein</fullName>
    </recommendedName>
</protein>
<dbReference type="EMBL" id="JNVD01000006">
    <property type="protein sequence ID" value="KOC30125.1"/>
    <property type="molecule type" value="Genomic_DNA"/>
</dbReference>
<dbReference type="PATRIC" id="fig|285.49.peg.4623"/>